<feature type="transmembrane region" description="Helical" evidence="1">
    <location>
        <begin position="434"/>
        <end position="452"/>
    </location>
</feature>
<feature type="transmembrane region" description="Helical" evidence="1">
    <location>
        <begin position="371"/>
        <end position="392"/>
    </location>
</feature>
<dbReference type="PANTHER" id="PTHR38454">
    <property type="entry name" value="INTEGRAL MEMBRANE PROTEIN-RELATED"/>
    <property type="match status" value="1"/>
</dbReference>
<organism evidence="2 3">
    <name type="scientific">Rubinisphaera brasiliensis (strain ATCC 49424 / DSM 5305 / JCM 21570 / IAM 15109 / NBRC 103401 / IFAM 1448)</name>
    <name type="common">Planctomyces brasiliensis</name>
    <dbReference type="NCBI Taxonomy" id="756272"/>
    <lineage>
        <taxon>Bacteria</taxon>
        <taxon>Pseudomonadati</taxon>
        <taxon>Planctomycetota</taxon>
        <taxon>Planctomycetia</taxon>
        <taxon>Planctomycetales</taxon>
        <taxon>Planctomycetaceae</taxon>
        <taxon>Rubinisphaera</taxon>
    </lineage>
</organism>
<reference evidence="3" key="1">
    <citation type="submission" date="2011-02" db="EMBL/GenBank/DDBJ databases">
        <title>The complete genome of Planctomyces brasiliensis DSM 5305.</title>
        <authorList>
            <person name="Lucas S."/>
            <person name="Copeland A."/>
            <person name="Lapidus A."/>
            <person name="Bruce D."/>
            <person name="Goodwin L."/>
            <person name="Pitluck S."/>
            <person name="Kyrpides N."/>
            <person name="Mavromatis K."/>
            <person name="Pagani I."/>
            <person name="Ivanova N."/>
            <person name="Ovchinnikova G."/>
            <person name="Lu M."/>
            <person name="Detter J.C."/>
            <person name="Han C."/>
            <person name="Land M."/>
            <person name="Hauser L."/>
            <person name="Markowitz V."/>
            <person name="Cheng J.-F."/>
            <person name="Hugenholtz P."/>
            <person name="Woyke T."/>
            <person name="Wu D."/>
            <person name="Tindall B."/>
            <person name="Pomrenke H.G."/>
            <person name="Brambilla E."/>
            <person name="Klenk H.-P."/>
            <person name="Eisen J.A."/>
        </authorList>
    </citation>
    <scope>NUCLEOTIDE SEQUENCE [LARGE SCALE GENOMIC DNA]</scope>
    <source>
        <strain evidence="3">ATCC 49424 / DSM 5305 / JCM 21570 / NBRC 103401 / IFAM 1448</strain>
    </source>
</reference>
<dbReference type="Proteomes" id="UP000006860">
    <property type="component" value="Chromosome"/>
</dbReference>
<keyword evidence="1" id="KW-0472">Membrane</keyword>
<gene>
    <name evidence="2" type="ordered locus">Plabr_2323</name>
</gene>
<feature type="transmembrane region" description="Helical" evidence="1">
    <location>
        <begin position="101"/>
        <end position="120"/>
    </location>
</feature>
<dbReference type="STRING" id="756272.Plabr_2323"/>
<sequence>MLSDSTPGPRTDTFWLTCLSLAVGLTMWFWLDLWLGGGLIGGDVYTYYFPQKAFLADALSTGQSPWWNPLVGHGYPFVGESQAGVYYPPTRMLYRLFDLNTAYNLNHLLHYVFAFVACMLLSRELGLSLPGSLLASLVFVYGWFPPRCCLEWAILTGAYLPWNLWLLTRMLRHRDRWSGWLIAPSLALQLLAGHFHLAFITLLAMAGWTAFHLFWPVKAENSGAEKSELRPESSENLQEKTANKHRSRFTLAGRVAGVLVLGFFMAGIQLLPTWQLKQQSQRETSQSEDFNPAYGHLPPNYLSQIAVPWMWYSSAGELAGSLNQPSFLAIDAATNPVEAHLYFGLLPLLLILLAAIPVGRGKTETDRSLRLLGILGLFGLLYAFGWLLPILGEFPGFSFFRGPARYTLLTTLAAAFLAGRGWDLFHTRLPKRLAPLLFAVIFGLTVLDFSWVSQRITYAFMVPETPITLRDKSEVARRLKAESEPARLFAPGQNLVTITGIAATPVYLGIGPAEYFDPELTYPPDESGAPFGASFTDAQIDWLQRAGVTHVLGFAPPPGSRSELEPVWQGIDPFLNAAWGRREPLFLSRLSGSRGRAAWANSPEETADSIRWKDYSATSIDLEVEASSPQTLVLTDLQHPGWKVTVDGKPADSETIDGMYRAVEVPSGSHQVRWEYSPWALRAGFWLSVAGFTIWTAGICLSAKRSSLSTNYSQK</sequence>
<keyword evidence="1" id="KW-1133">Transmembrane helix</keyword>
<evidence type="ECO:0000256" key="1">
    <source>
        <dbReference type="SAM" id="Phobius"/>
    </source>
</evidence>
<evidence type="ECO:0008006" key="4">
    <source>
        <dbReference type="Google" id="ProtNLM"/>
    </source>
</evidence>
<dbReference type="HOGENOM" id="CLU_008305_1_0_0"/>
<evidence type="ECO:0000313" key="3">
    <source>
        <dbReference type="Proteomes" id="UP000006860"/>
    </source>
</evidence>
<dbReference type="OrthoDB" id="9772884at2"/>
<feature type="transmembrane region" description="Helical" evidence="1">
    <location>
        <begin position="341"/>
        <end position="359"/>
    </location>
</feature>
<keyword evidence="3" id="KW-1185">Reference proteome</keyword>
<name>F0SM00_RUBBR</name>
<feature type="transmembrane region" description="Helical" evidence="1">
    <location>
        <begin position="251"/>
        <end position="271"/>
    </location>
</feature>
<feature type="transmembrane region" description="Helical" evidence="1">
    <location>
        <begin position="127"/>
        <end position="144"/>
    </location>
</feature>
<accession>F0SM00</accession>
<dbReference type="PANTHER" id="PTHR38454:SF1">
    <property type="entry name" value="INTEGRAL MEMBRANE PROTEIN"/>
    <property type="match status" value="1"/>
</dbReference>
<dbReference type="RefSeq" id="WP_013628649.1">
    <property type="nucleotide sequence ID" value="NC_015174.1"/>
</dbReference>
<dbReference type="AlphaFoldDB" id="F0SM00"/>
<evidence type="ECO:0000313" key="2">
    <source>
        <dbReference type="EMBL" id="ADY59925.1"/>
    </source>
</evidence>
<dbReference type="eggNOG" id="COG4485">
    <property type="taxonomic scope" value="Bacteria"/>
</dbReference>
<feature type="transmembrane region" description="Helical" evidence="1">
    <location>
        <begin position="12"/>
        <end position="31"/>
    </location>
</feature>
<protein>
    <recommendedName>
        <fullName evidence="4">Bacterial membrane protein YfhO</fullName>
    </recommendedName>
</protein>
<feature type="transmembrane region" description="Helical" evidence="1">
    <location>
        <begin position="198"/>
        <end position="217"/>
    </location>
</feature>
<keyword evidence="1" id="KW-0812">Transmembrane</keyword>
<dbReference type="InterPro" id="IPR018580">
    <property type="entry name" value="Uncharacterised_YfhO"/>
</dbReference>
<dbReference type="EMBL" id="CP002546">
    <property type="protein sequence ID" value="ADY59925.1"/>
    <property type="molecule type" value="Genomic_DNA"/>
</dbReference>
<dbReference type="KEGG" id="pbs:Plabr_2323"/>
<feature type="transmembrane region" description="Helical" evidence="1">
    <location>
        <begin position="404"/>
        <end position="422"/>
    </location>
</feature>
<proteinExistence type="predicted"/>
<dbReference type="Pfam" id="PF09586">
    <property type="entry name" value="YfhO"/>
    <property type="match status" value="1"/>
</dbReference>